<dbReference type="Pfam" id="PF01590">
    <property type="entry name" value="GAF"/>
    <property type="match status" value="1"/>
</dbReference>
<evidence type="ECO:0000313" key="7">
    <source>
        <dbReference type="Proteomes" id="UP001064782"/>
    </source>
</evidence>
<dbReference type="InterPro" id="IPR005561">
    <property type="entry name" value="ANTAR"/>
</dbReference>
<name>A0A9P3Q2U9_9MYCO</name>
<dbReference type="InterPro" id="IPR003018">
    <property type="entry name" value="GAF"/>
</dbReference>
<dbReference type="EMBL" id="BRZI01000001">
    <property type="protein sequence ID" value="GLD28467.1"/>
    <property type="molecule type" value="Genomic_DNA"/>
</dbReference>
<evidence type="ECO:0000256" key="1">
    <source>
        <dbReference type="ARBA" id="ARBA00023015"/>
    </source>
</evidence>
<evidence type="ECO:0008006" key="8">
    <source>
        <dbReference type="Google" id="ProtNLM"/>
    </source>
</evidence>
<gene>
    <name evidence="6" type="ORF">Mkiyose1413_03500</name>
    <name evidence="5" type="ORF">SRL2020028_25540</name>
</gene>
<dbReference type="Proteomes" id="UP001165663">
    <property type="component" value="Unassembled WGS sequence"/>
</dbReference>
<dbReference type="RefSeq" id="WP_236983295.1">
    <property type="nucleotide sequence ID" value="NZ_BRXE01000023.1"/>
</dbReference>
<reference evidence="6" key="1">
    <citation type="submission" date="2022-08" db="EMBL/GenBank/DDBJ databases">
        <title>Mycobacterium kiyosense sp. nov., scotochromogenic slow-glowing species isolated from respiratory specimens.</title>
        <authorList>
            <person name="Fukano H."/>
            <person name="Kazumi Y."/>
            <person name="Sakagami N."/>
            <person name="Ato M."/>
            <person name="Mitarai S."/>
            <person name="Hoshino Y."/>
        </authorList>
    </citation>
    <scope>NUCLEOTIDE SEQUENCE</scope>
    <source>
        <strain evidence="6">1413</strain>
        <strain evidence="5">SRL2020-028</strain>
    </source>
</reference>
<comment type="caution">
    <text evidence="6">The sequence shown here is derived from an EMBL/GenBank/DDBJ whole genome shotgun (WGS) entry which is preliminary data.</text>
</comment>
<protein>
    <recommendedName>
        <fullName evidence="8">GAF domain-containing protein</fullName>
    </recommendedName>
</protein>
<dbReference type="InterPro" id="IPR029016">
    <property type="entry name" value="GAF-like_dom_sf"/>
</dbReference>
<dbReference type="GeneID" id="83630777"/>
<evidence type="ECO:0000313" key="6">
    <source>
        <dbReference type="EMBL" id="GLD28467.1"/>
    </source>
</evidence>
<evidence type="ECO:0000256" key="2">
    <source>
        <dbReference type="ARBA" id="ARBA00023163"/>
    </source>
</evidence>
<keyword evidence="2" id="KW-0804">Transcription</keyword>
<dbReference type="SUPFAM" id="SSF55781">
    <property type="entry name" value="GAF domain-like"/>
    <property type="match status" value="1"/>
</dbReference>
<dbReference type="EMBL" id="BRXE01000023">
    <property type="protein sequence ID" value="GLB83298.1"/>
    <property type="molecule type" value="Genomic_DNA"/>
</dbReference>
<dbReference type="InterPro" id="IPR036388">
    <property type="entry name" value="WH-like_DNA-bd_sf"/>
</dbReference>
<keyword evidence="7" id="KW-1185">Reference proteome</keyword>
<feature type="domain" description="GAF" evidence="3">
    <location>
        <begin position="22"/>
        <end position="163"/>
    </location>
</feature>
<proteinExistence type="predicted"/>
<dbReference type="Proteomes" id="UP001064782">
    <property type="component" value="Unassembled WGS sequence"/>
</dbReference>
<dbReference type="AlphaFoldDB" id="A0A9P3Q2U9"/>
<keyword evidence="1" id="KW-0805">Transcription regulation</keyword>
<evidence type="ECO:0000259" key="3">
    <source>
        <dbReference type="Pfam" id="PF01590"/>
    </source>
</evidence>
<evidence type="ECO:0000313" key="5">
    <source>
        <dbReference type="EMBL" id="GLB83298.1"/>
    </source>
</evidence>
<feature type="domain" description="ANTAR" evidence="4">
    <location>
        <begin position="181"/>
        <end position="230"/>
    </location>
</feature>
<dbReference type="Pfam" id="PF03861">
    <property type="entry name" value="ANTAR"/>
    <property type="match status" value="1"/>
</dbReference>
<organism evidence="6 7">
    <name type="scientific">Mycobacterium kiyosense</name>
    <dbReference type="NCBI Taxonomy" id="2871094"/>
    <lineage>
        <taxon>Bacteria</taxon>
        <taxon>Bacillati</taxon>
        <taxon>Actinomycetota</taxon>
        <taxon>Actinomycetes</taxon>
        <taxon>Mycobacteriales</taxon>
        <taxon>Mycobacteriaceae</taxon>
        <taxon>Mycobacterium</taxon>
    </lineage>
</organism>
<accession>A0A9P3Q2U9</accession>
<sequence>MSDAQIRLAIADLTATLTTDFDLPVLLDTVASDARQGFDAYAAVVVLLDHRRTAQDGDVHVVAQALREPTSADLSFQRAGPGADSARRGAVTMINDLGEQTDTRWERYRRHAAAAGMRGMRAFPMTSLGVPLGALVIHTDIPWGSLRPNDFGQTLANLTALALSIGPIKDRATDTTATINTVLQGSVLIATATGIIAERLTLSADDARAHLARSARQHGHTTTTHARAVVVAHNNAPHDPTALDALLQPPDLISPPHIDL</sequence>
<dbReference type="Gene3D" id="1.10.10.10">
    <property type="entry name" value="Winged helix-like DNA-binding domain superfamily/Winged helix DNA-binding domain"/>
    <property type="match status" value="1"/>
</dbReference>
<evidence type="ECO:0000259" key="4">
    <source>
        <dbReference type="Pfam" id="PF03861"/>
    </source>
</evidence>
<dbReference type="Gene3D" id="3.30.450.40">
    <property type="match status" value="1"/>
</dbReference>